<evidence type="ECO:0000256" key="1">
    <source>
        <dbReference type="SAM" id="MobiDB-lite"/>
    </source>
</evidence>
<keyword evidence="3" id="KW-1185">Reference proteome</keyword>
<dbReference type="EMBL" id="JAQQKV010000002">
    <property type="protein sequence ID" value="MDC7677067.1"/>
    <property type="molecule type" value="Genomic_DNA"/>
</dbReference>
<feature type="compositionally biased region" description="Low complexity" evidence="1">
    <location>
        <begin position="15"/>
        <end position="29"/>
    </location>
</feature>
<comment type="caution">
    <text evidence="2">The sequence shown here is derived from an EMBL/GenBank/DDBJ whole genome shotgun (WGS) entry which is preliminary data.</text>
</comment>
<proteinExistence type="predicted"/>
<accession>A0ABT5HLL2</accession>
<dbReference type="RefSeq" id="WP_272745373.1">
    <property type="nucleotide sequence ID" value="NZ_JAQQKV010000002.1"/>
</dbReference>
<protein>
    <recommendedName>
        <fullName evidence="4">Flagellar hook-length control protein FliK</fullName>
    </recommendedName>
</protein>
<sequence>MATPIRPSLADALRARPNVGPAPAAPANAETARLDAQRAFFQKALGNTSSQPTANTPATIAPARTQVQPAVTPANFKAADVASNTGAENLTPLRPGSLLNIIV</sequence>
<feature type="region of interest" description="Disordered" evidence="1">
    <location>
        <begin position="1"/>
        <end position="30"/>
    </location>
</feature>
<reference evidence="2 3" key="1">
    <citation type="submission" date="2023-01" db="EMBL/GenBank/DDBJ databases">
        <title>Novel species of the genus Asticcacaulis isolated from rivers.</title>
        <authorList>
            <person name="Lu H."/>
        </authorList>
    </citation>
    <scope>NUCLEOTIDE SEQUENCE [LARGE SCALE GENOMIC DNA]</scope>
    <source>
        <strain evidence="2 3">LKC15W</strain>
    </source>
</reference>
<name>A0ABT5HLL2_9CAUL</name>
<gene>
    <name evidence="2" type="ORF">PQU98_13060</name>
</gene>
<evidence type="ECO:0008006" key="4">
    <source>
        <dbReference type="Google" id="ProtNLM"/>
    </source>
</evidence>
<organism evidence="2 3">
    <name type="scientific">Asticcacaulis machinosus</name>
    <dbReference type="NCBI Taxonomy" id="2984211"/>
    <lineage>
        <taxon>Bacteria</taxon>
        <taxon>Pseudomonadati</taxon>
        <taxon>Pseudomonadota</taxon>
        <taxon>Alphaproteobacteria</taxon>
        <taxon>Caulobacterales</taxon>
        <taxon>Caulobacteraceae</taxon>
        <taxon>Asticcacaulis</taxon>
    </lineage>
</organism>
<evidence type="ECO:0000313" key="3">
    <source>
        <dbReference type="Proteomes" id="UP001218579"/>
    </source>
</evidence>
<dbReference type="Proteomes" id="UP001218579">
    <property type="component" value="Unassembled WGS sequence"/>
</dbReference>
<evidence type="ECO:0000313" key="2">
    <source>
        <dbReference type="EMBL" id="MDC7677067.1"/>
    </source>
</evidence>